<dbReference type="RefSeq" id="WP_148869247.1">
    <property type="nucleotide sequence ID" value="NZ_VNIA01000001.1"/>
</dbReference>
<comment type="caution">
    <text evidence="1">The sequence shown here is derived from an EMBL/GenBank/DDBJ whole genome shotgun (WGS) entry which is preliminary data.</text>
</comment>
<evidence type="ECO:0000313" key="1">
    <source>
        <dbReference type="EMBL" id="TYQ00357.1"/>
    </source>
</evidence>
<sequence length="170" mass="19269">MTTFKKILALLTLFIFILSCKTNSYSFLNSYPTKILPVVDSTNFSNHVEGKLLSKKEQVLLGLPTIFIDQLDDENAKVGVSYLPKISESYTSVVYYFYANNNELSSVLVNYDKKHNIINHQIVAYDEIADGLLKTTSTIYKDSIVLNEYISDSPSTMKFIILDNGDITRE</sequence>
<protein>
    <recommendedName>
        <fullName evidence="3">Lipoprotein</fullName>
    </recommendedName>
</protein>
<proteinExistence type="predicted"/>
<accession>A0A5S5DZA4</accession>
<dbReference type="Proteomes" id="UP000323136">
    <property type="component" value="Unassembled WGS sequence"/>
</dbReference>
<dbReference type="EMBL" id="VNIA01000001">
    <property type="protein sequence ID" value="TYQ00357.1"/>
    <property type="molecule type" value="Genomic_DNA"/>
</dbReference>
<name>A0A5S5DZA4_9FLAO</name>
<organism evidence="1 2">
    <name type="scientific">Tenacibaculum adriaticum</name>
    <dbReference type="NCBI Taxonomy" id="413713"/>
    <lineage>
        <taxon>Bacteria</taxon>
        <taxon>Pseudomonadati</taxon>
        <taxon>Bacteroidota</taxon>
        <taxon>Flavobacteriia</taxon>
        <taxon>Flavobacteriales</taxon>
        <taxon>Flavobacteriaceae</taxon>
        <taxon>Tenacibaculum</taxon>
    </lineage>
</organism>
<gene>
    <name evidence="1" type="ORF">C7447_101969</name>
</gene>
<evidence type="ECO:0008006" key="3">
    <source>
        <dbReference type="Google" id="ProtNLM"/>
    </source>
</evidence>
<reference evidence="1 2" key="1">
    <citation type="submission" date="2019-07" db="EMBL/GenBank/DDBJ databases">
        <title>Genomic Encyclopedia of Type Strains, Phase IV (KMG-IV): sequencing the most valuable type-strain genomes for metagenomic binning, comparative biology and taxonomic classification.</title>
        <authorList>
            <person name="Goeker M."/>
        </authorList>
    </citation>
    <scope>NUCLEOTIDE SEQUENCE [LARGE SCALE GENOMIC DNA]</scope>
    <source>
        <strain evidence="1 2">DSM 18961</strain>
    </source>
</reference>
<dbReference type="OrthoDB" id="1187902at2"/>
<dbReference type="PROSITE" id="PS51257">
    <property type="entry name" value="PROKAR_LIPOPROTEIN"/>
    <property type="match status" value="1"/>
</dbReference>
<evidence type="ECO:0000313" key="2">
    <source>
        <dbReference type="Proteomes" id="UP000323136"/>
    </source>
</evidence>
<dbReference type="AlphaFoldDB" id="A0A5S5DZA4"/>
<keyword evidence="2" id="KW-1185">Reference proteome</keyword>